<evidence type="ECO:0000313" key="8">
    <source>
        <dbReference type="EMBL" id="EFW29753.1"/>
    </source>
</evidence>
<dbReference type="GO" id="GO:0004521">
    <property type="term" value="F:RNA endonuclease activity"/>
    <property type="evidence" value="ECO:0007669"/>
    <property type="project" value="InterPro"/>
</dbReference>
<evidence type="ECO:0000259" key="6">
    <source>
        <dbReference type="Pfam" id="PF03755"/>
    </source>
</evidence>
<dbReference type="EMBL" id="AECV01000016">
    <property type="protein sequence ID" value="EFW29753.1"/>
    <property type="molecule type" value="Genomic_DNA"/>
</dbReference>
<name>E7N1X1_9FIRM</name>
<proteinExistence type="inferred from homology"/>
<evidence type="ECO:0000256" key="2">
    <source>
        <dbReference type="ARBA" id="ARBA00022722"/>
    </source>
</evidence>
<evidence type="ECO:0000256" key="3">
    <source>
        <dbReference type="ARBA" id="ARBA00022759"/>
    </source>
</evidence>
<keyword evidence="4" id="KW-0378">Hydrolase</keyword>
<dbReference type="HOGENOM" id="CLU_076609_1_0_9"/>
<dbReference type="STRING" id="749551.HMPREF9555_00981"/>
<protein>
    <submittedName>
        <fullName evidence="8">TIGR00255-like family protein</fullName>
    </submittedName>
</protein>
<comment type="similarity">
    <text evidence="5">Belongs to the YicC/YloC family.</text>
</comment>
<comment type="caution">
    <text evidence="8">The sequence shown here is derived from an EMBL/GenBank/DDBJ whole genome shotgun (WGS) entry which is preliminary data.</text>
</comment>
<dbReference type="Proteomes" id="UP000004633">
    <property type="component" value="Unassembled WGS sequence"/>
</dbReference>
<dbReference type="NCBIfam" id="TIGR00255">
    <property type="entry name" value="YicC/YloC family endoribonuclease"/>
    <property type="match status" value="1"/>
</dbReference>
<dbReference type="Pfam" id="PF08340">
    <property type="entry name" value="YicC-like_C"/>
    <property type="match status" value="1"/>
</dbReference>
<evidence type="ECO:0000256" key="4">
    <source>
        <dbReference type="ARBA" id="ARBA00022801"/>
    </source>
</evidence>
<keyword evidence="3" id="KW-0255">Endonuclease</keyword>
<dbReference type="PANTHER" id="PTHR30636:SF3">
    <property type="entry name" value="UPF0701 PROTEIN YICC"/>
    <property type="match status" value="1"/>
</dbReference>
<accession>E7N1X1</accession>
<keyword evidence="9" id="KW-1185">Reference proteome</keyword>
<sequence>MAGGGMSGTQRKSMTGYGAATVETEAYRVTVEMKSVNQRFLEIAPHMPRAFGAWESELRETIRTRVGRGKLDIFVNFEDRSEKEYDVRVNESLARAYYTALVRVARAADAPLSDGVRIVSEQDGVIEVSERADISGAREVFMDAVRGALDALDRMRRAEGAHIARDLARRIDRLEEQRTQVKEIAPQIVAEYRAHLRDVLAEFRDVTPDETRIVQEAAIYADRVNVTEELVRLASHFAQFRAILAEDEPVGRRLDFLLQEINREVNTIGSKANNADAQQIVVAMKNEVEKLREQVQNLE</sequence>
<evidence type="ECO:0000313" key="9">
    <source>
        <dbReference type="Proteomes" id="UP000004633"/>
    </source>
</evidence>
<evidence type="ECO:0000256" key="1">
    <source>
        <dbReference type="ARBA" id="ARBA00001968"/>
    </source>
</evidence>
<comment type="cofactor">
    <cofactor evidence="1">
        <name>a divalent metal cation</name>
        <dbReference type="ChEBI" id="CHEBI:60240"/>
    </cofactor>
</comment>
<dbReference type="AlphaFoldDB" id="E7N1X1"/>
<dbReference type="Pfam" id="PF03755">
    <property type="entry name" value="YicC-like_N"/>
    <property type="match status" value="1"/>
</dbReference>
<feature type="domain" description="Endoribonuclease YicC-like N-terminal" evidence="6">
    <location>
        <begin position="12"/>
        <end position="164"/>
    </location>
</feature>
<feature type="domain" description="Endoribonuclease YicC-like C-terminal" evidence="7">
    <location>
        <begin position="181"/>
        <end position="299"/>
    </location>
</feature>
<dbReference type="InterPro" id="IPR005229">
    <property type="entry name" value="YicC/YloC-like"/>
</dbReference>
<evidence type="ECO:0000256" key="5">
    <source>
        <dbReference type="ARBA" id="ARBA00035648"/>
    </source>
</evidence>
<dbReference type="InterPro" id="IPR013551">
    <property type="entry name" value="YicC-like_C"/>
</dbReference>
<dbReference type="PANTHER" id="PTHR30636">
    <property type="entry name" value="UPF0701 PROTEIN YICC"/>
    <property type="match status" value="1"/>
</dbReference>
<gene>
    <name evidence="8" type="ORF">HMPREF9555_00981</name>
</gene>
<reference evidence="8 9" key="1">
    <citation type="submission" date="2010-08" db="EMBL/GenBank/DDBJ databases">
        <authorList>
            <person name="Weinstock G."/>
            <person name="Sodergren E."/>
            <person name="Clifton S."/>
            <person name="Fulton L."/>
            <person name="Fulton B."/>
            <person name="Courtney L."/>
            <person name="Fronick C."/>
            <person name="Harrison M."/>
            <person name="Strong C."/>
            <person name="Farmer C."/>
            <person name="Delahaunty K."/>
            <person name="Markovic C."/>
            <person name="Hall O."/>
            <person name="Minx P."/>
            <person name="Tomlinson C."/>
            <person name="Mitreva M."/>
            <person name="Hou S."/>
            <person name="Chen J."/>
            <person name="Wollam A."/>
            <person name="Pepin K.H."/>
            <person name="Johnson M."/>
            <person name="Bhonagiri V."/>
            <person name="Zhang X."/>
            <person name="Suruliraj S."/>
            <person name="Warren W."/>
            <person name="Chinwalla A."/>
            <person name="Mardis E.R."/>
            <person name="Wilson R.K."/>
        </authorList>
    </citation>
    <scope>NUCLEOTIDE SEQUENCE [LARGE SCALE GENOMIC DNA]</scope>
    <source>
        <strain evidence="8 9">F0399</strain>
    </source>
</reference>
<keyword evidence="2" id="KW-0540">Nuclease</keyword>
<dbReference type="InterPro" id="IPR013527">
    <property type="entry name" value="YicC-like_N"/>
</dbReference>
<dbReference type="GO" id="GO:0016787">
    <property type="term" value="F:hydrolase activity"/>
    <property type="evidence" value="ECO:0007669"/>
    <property type="project" value="UniProtKB-KW"/>
</dbReference>
<evidence type="ECO:0000259" key="7">
    <source>
        <dbReference type="Pfam" id="PF08340"/>
    </source>
</evidence>
<organism evidence="8 9">
    <name type="scientific">Selenomonas artemidis F0399</name>
    <dbReference type="NCBI Taxonomy" id="749551"/>
    <lineage>
        <taxon>Bacteria</taxon>
        <taxon>Bacillati</taxon>
        <taxon>Bacillota</taxon>
        <taxon>Negativicutes</taxon>
        <taxon>Selenomonadales</taxon>
        <taxon>Selenomonadaceae</taxon>
        <taxon>Selenomonas</taxon>
    </lineage>
</organism>